<keyword evidence="5" id="KW-1015">Disulfide bond</keyword>
<evidence type="ECO:0000256" key="3">
    <source>
        <dbReference type="ARBA" id="ARBA00022827"/>
    </source>
</evidence>
<proteinExistence type="inferred from homology"/>
<evidence type="ECO:0000256" key="1">
    <source>
        <dbReference type="ARBA" id="ARBA00009333"/>
    </source>
</evidence>
<dbReference type="EMBL" id="JANCYW010000001">
    <property type="protein sequence ID" value="KAK4534124.1"/>
    <property type="molecule type" value="Genomic_DNA"/>
</dbReference>
<comment type="cofactor">
    <cofactor evidence="8">
        <name>FAD</name>
        <dbReference type="ChEBI" id="CHEBI:57692"/>
    </cofactor>
    <text evidence="8">Binds 1 FAD per subunit.</text>
</comment>
<feature type="domain" description="FAD/NAD(P)-binding" evidence="9">
    <location>
        <begin position="16"/>
        <end position="314"/>
    </location>
</feature>
<evidence type="ECO:0000259" key="9">
    <source>
        <dbReference type="Pfam" id="PF07992"/>
    </source>
</evidence>
<dbReference type="GO" id="GO:0019430">
    <property type="term" value="P:removal of superoxide radicals"/>
    <property type="evidence" value="ECO:0007669"/>
    <property type="project" value="UniProtKB-UniRule"/>
</dbReference>
<dbReference type="AlphaFoldDB" id="A0AAV9IPP7"/>
<comment type="catalytic activity">
    <reaction evidence="7">
        <text>[thioredoxin]-dithiol + NADP(+) = [thioredoxin]-disulfide + NADPH + H(+)</text>
        <dbReference type="Rhea" id="RHEA:20345"/>
        <dbReference type="Rhea" id="RHEA-COMP:10698"/>
        <dbReference type="Rhea" id="RHEA-COMP:10700"/>
        <dbReference type="ChEBI" id="CHEBI:15378"/>
        <dbReference type="ChEBI" id="CHEBI:29950"/>
        <dbReference type="ChEBI" id="CHEBI:50058"/>
        <dbReference type="ChEBI" id="CHEBI:57783"/>
        <dbReference type="ChEBI" id="CHEBI:58349"/>
        <dbReference type="EC" id="1.8.1.9"/>
    </reaction>
</comment>
<comment type="caution">
    <text evidence="10">The sequence shown here is derived from an EMBL/GenBank/DDBJ whole genome shotgun (WGS) entry which is preliminary data.</text>
</comment>
<protein>
    <recommendedName>
        <fullName evidence="7">Thioredoxin reductase</fullName>
        <ecNumber evidence="7">1.8.1.9</ecNumber>
    </recommendedName>
</protein>
<dbReference type="InterPro" id="IPR005982">
    <property type="entry name" value="Thioredox_Rdtase"/>
</dbReference>
<gene>
    <name evidence="10" type="ORF">CDCA_CDCA01G0149</name>
</gene>
<comment type="similarity">
    <text evidence="1 7">Belongs to the class-II pyridine nucleotide-disulfide oxidoreductase family.</text>
</comment>
<keyword evidence="2 7" id="KW-0285">Flavoprotein</keyword>
<dbReference type="Gene3D" id="3.50.50.60">
    <property type="entry name" value="FAD/NAD(P)-binding domain"/>
    <property type="match status" value="2"/>
</dbReference>
<dbReference type="Proteomes" id="UP001301350">
    <property type="component" value="Unassembled WGS sequence"/>
</dbReference>
<reference evidence="10 11" key="1">
    <citation type="submission" date="2022-07" db="EMBL/GenBank/DDBJ databases">
        <title>Genome-wide signatures of adaptation to extreme environments.</title>
        <authorList>
            <person name="Cho C.H."/>
            <person name="Yoon H.S."/>
        </authorList>
    </citation>
    <scope>NUCLEOTIDE SEQUENCE [LARGE SCALE GENOMIC DNA]</scope>
    <source>
        <strain evidence="10 11">DBV 063 E5</strain>
    </source>
</reference>
<keyword evidence="11" id="KW-1185">Reference proteome</keyword>
<evidence type="ECO:0000313" key="11">
    <source>
        <dbReference type="Proteomes" id="UP001301350"/>
    </source>
</evidence>
<evidence type="ECO:0000256" key="7">
    <source>
        <dbReference type="RuleBase" id="RU003880"/>
    </source>
</evidence>
<evidence type="ECO:0000313" key="10">
    <source>
        <dbReference type="EMBL" id="KAK4534124.1"/>
    </source>
</evidence>
<keyword evidence="3 7" id="KW-0274">FAD</keyword>
<dbReference type="SUPFAM" id="SSF51905">
    <property type="entry name" value="FAD/NAD(P)-binding domain"/>
    <property type="match status" value="1"/>
</dbReference>
<dbReference type="PROSITE" id="PS00573">
    <property type="entry name" value="PYRIDINE_REDOX_2"/>
    <property type="match status" value="1"/>
</dbReference>
<dbReference type="PANTHER" id="PTHR48105">
    <property type="entry name" value="THIOREDOXIN REDUCTASE 1-RELATED-RELATED"/>
    <property type="match status" value="1"/>
</dbReference>
<dbReference type="InterPro" id="IPR036188">
    <property type="entry name" value="FAD/NAD-bd_sf"/>
</dbReference>
<evidence type="ECO:0000256" key="6">
    <source>
        <dbReference type="ARBA" id="ARBA00023284"/>
    </source>
</evidence>
<organism evidence="10 11">
    <name type="scientific">Cyanidium caldarium</name>
    <name type="common">Red alga</name>
    <dbReference type="NCBI Taxonomy" id="2771"/>
    <lineage>
        <taxon>Eukaryota</taxon>
        <taxon>Rhodophyta</taxon>
        <taxon>Bangiophyceae</taxon>
        <taxon>Cyanidiales</taxon>
        <taxon>Cyanidiaceae</taxon>
        <taxon>Cyanidium</taxon>
    </lineage>
</organism>
<dbReference type="GO" id="GO:0004791">
    <property type="term" value="F:thioredoxin-disulfide reductase (NADPH) activity"/>
    <property type="evidence" value="ECO:0007669"/>
    <property type="project" value="UniProtKB-UniRule"/>
</dbReference>
<dbReference type="Pfam" id="PF07992">
    <property type="entry name" value="Pyr_redox_2"/>
    <property type="match status" value="1"/>
</dbReference>
<keyword evidence="8" id="KW-0521">NADP</keyword>
<accession>A0AAV9IPP7</accession>
<keyword evidence="4 7" id="KW-0560">Oxidoreductase</keyword>
<keyword evidence="6 7" id="KW-0676">Redox-active center</keyword>
<dbReference type="InterPro" id="IPR050097">
    <property type="entry name" value="Ferredoxin-NADP_redctase_2"/>
</dbReference>
<dbReference type="EC" id="1.8.1.9" evidence="7"/>
<dbReference type="NCBIfam" id="TIGR01292">
    <property type="entry name" value="TRX_reduct"/>
    <property type="match status" value="1"/>
</dbReference>
<dbReference type="PRINTS" id="PR00469">
    <property type="entry name" value="PNDRDTASEII"/>
</dbReference>
<sequence>MGDGVRSSGVPSLSTPVCIIGSGPAAHTAAIYAARAQMWPILFEGMMANGVAAGGQLTTTTSVENFPGFPGGIGGYELCQRFRDQSEEQGTRIFTETVVKVDLRSRPFQVWSDERHVQAATVIIATGAVARRLHFPGADEGDGGFWNRGISACAVCDGALPMFRNKPLAVVGGGDTALEEALFLTHYASRVYVIHRRDELRASKVMQKRALENRGIEFVWSHMVVEAHGEKLLSAITLQSTKTGERQRLEVAGLFFAIGHDPATAFLEGQLALDEQKYIITNAGSTQTSVEGVFAAGDVQDKQYRQAITAAGTGCMAALEAERWLAAHTDELTAVTQSWEGVAVTPTNS</sequence>
<comment type="subunit">
    <text evidence="7">Homodimer.</text>
</comment>
<evidence type="ECO:0000256" key="4">
    <source>
        <dbReference type="ARBA" id="ARBA00023002"/>
    </source>
</evidence>
<dbReference type="InterPro" id="IPR023753">
    <property type="entry name" value="FAD/NAD-binding_dom"/>
</dbReference>
<name>A0AAV9IPP7_CYACA</name>
<evidence type="ECO:0000256" key="8">
    <source>
        <dbReference type="RuleBase" id="RU003881"/>
    </source>
</evidence>
<dbReference type="PRINTS" id="PR00368">
    <property type="entry name" value="FADPNR"/>
</dbReference>
<evidence type="ECO:0000256" key="2">
    <source>
        <dbReference type="ARBA" id="ARBA00022630"/>
    </source>
</evidence>
<dbReference type="InterPro" id="IPR008255">
    <property type="entry name" value="Pyr_nucl-diS_OxRdtase_2_AS"/>
</dbReference>
<evidence type="ECO:0000256" key="5">
    <source>
        <dbReference type="ARBA" id="ARBA00023157"/>
    </source>
</evidence>
<dbReference type="GO" id="GO:0005737">
    <property type="term" value="C:cytoplasm"/>
    <property type="evidence" value="ECO:0007669"/>
    <property type="project" value="InterPro"/>
</dbReference>